<name>A0A643FAH1_IDEDE</name>
<evidence type="ECO:0000256" key="1">
    <source>
        <dbReference type="ARBA" id="ARBA00010645"/>
    </source>
</evidence>
<comment type="caution">
    <text evidence="3">The sequence shown here is derived from an EMBL/GenBank/DDBJ whole genome shotgun (WGS) entry which is preliminary data.</text>
</comment>
<dbReference type="Proteomes" id="UP000430120">
    <property type="component" value="Unassembled WGS sequence"/>
</dbReference>
<dbReference type="PANTHER" id="PTHR37483">
    <property type="entry name" value="UPF0125 PROTEIN RATB"/>
    <property type="match status" value="1"/>
</dbReference>
<dbReference type="AlphaFoldDB" id="A0A643FAH1"/>
<proteinExistence type="inferred from homology"/>
<dbReference type="Gene3D" id="3.10.20.280">
    <property type="entry name" value="RnfH-like"/>
    <property type="match status" value="1"/>
</dbReference>
<dbReference type="InterPro" id="IPR016155">
    <property type="entry name" value="Mopterin_synth/thiamin_S_b"/>
</dbReference>
<comment type="similarity">
    <text evidence="1 2">Belongs to the UPF0125 (RnfH) family.</text>
</comment>
<evidence type="ECO:0000256" key="2">
    <source>
        <dbReference type="HAMAP-Rule" id="MF_00460"/>
    </source>
</evidence>
<protein>
    <recommendedName>
        <fullName evidence="2">UPF0125 protein F7Q92_12720</fullName>
    </recommendedName>
</protein>
<dbReference type="Pfam" id="PF03658">
    <property type="entry name" value="Ub-RnfH"/>
    <property type="match status" value="1"/>
</dbReference>
<keyword evidence="4" id="KW-1185">Reference proteome</keyword>
<organism evidence="3 4">
    <name type="scientific">Ideonella dechloratans</name>
    <dbReference type="NCBI Taxonomy" id="36863"/>
    <lineage>
        <taxon>Bacteria</taxon>
        <taxon>Pseudomonadati</taxon>
        <taxon>Pseudomonadota</taxon>
        <taxon>Betaproteobacteria</taxon>
        <taxon>Burkholderiales</taxon>
        <taxon>Sphaerotilaceae</taxon>
        <taxon>Ideonella</taxon>
    </lineage>
</organism>
<dbReference type="InterPro" id="IPR005346">
    <property type="entry name" value="RnfH"/>
</dbReference>
<dbReference type="HAMAP" id="MF_00460">
    <property type="entry name" value="UPF0125_RnfH"/>
    <property type="match status" value="1"/>
</dbReference>
<sequence length="105" mass="11514">MAPAEVPAMLDIEVAYSPAPRQVDRVALTLPAGSTVAQALQASGLLARHGLSLDGSLSVGVWMKARPLETVLRPNDRVEIWRALMVDPKEARRQRYRKQKVDKAG</sequence>
<dbReference type="SUPFAM" id="SSF54285">
    <property type="entry name" value="MoaD/ThiS"/>
    <property type="match status" value="1"/>
</dbReference>
<dbReference type="OrthoDB" id="9796575at2"/>
<dbReference type="PANTHER" id="PTHR37483:SF1">
    <property type="entry name" value="UPF0125 PROTEIN RATB"/>
    <property type="match status" value="1"/>
</dbReference>
<reference evidence="3 4" key="1">
    <citation type="submission" date="2019-09" db="EMBL/GenBank/DDBJ databases">
        <title>Draft genome sequences of 48 bacterial type strains from the CCUG.</title>
        <authorList>
            <person name="Tunovic T."/>
            <person name="Pineiro-Iglesias B."/>
            <person name="Unosson C."/>
            <person name="Inganas E."/>
            <person name="Ohlen M."/>
            <person name="Cardew S."/>
            <person name="Jensie-Markopoulos S."/>
            <person name="Salva-Serra F."/>
            <person name="Jaen-Luchoro D."/>
            <person name="Karlsson R."/>
            <person name="Svensson-Stadler L."/>
            <person name="Chun J."/>
            <person name="Moore E."/>
        </authorList>
    </citation>
    <scope>NUCLEOTIDE SEQUENCE [LARGE SCALE GENOMIC DNA]</scope>
    <source>
        <strain evidence="3 4">CCUG 30977</strain>
    </source>
</reference>
<evidence type="ECO:0000313" key="4">
    <source>
        <dbReference type="Proteomes" id="UP000430120"/>
    </source>
</evidence>
<dbReference type="EMBL" id="VZPB01000028">
    <property type="protein sequence ID" value="KAB0580951.1"/>
    <property type="molecule type" value="Genomic_DNA"/>
</dbReference>
<dbReference type="InterPro" id="IPR037021">
    <property type="entry name" value="RnfH_sf"/>
</dbReference>
<evidence type="ECO:0000313" key="3">
    <source>
        <dbReference type="EMBL" id="KAB0580951.1"/>
    </source>
</evidence>
<accession>A0A643FAH1</accession>
<dbReference type="RefSeq" id="WP_151124504.1">
    <property type="nucleotide sequence ID" value="NZ_CP088081.1"/>
</dbReference>
<gene>
    <name evidence="3" type="ORF">F7Q92_12720</name>
</gene>